<protein>
    <submittedName>
        <fullName evidence="1">Uncharacterized protein</fullName>
    </submittedName>
</protein>
<proteinExistence type="predicted"/>
<dbReference type="Proteomes" id="UP000247591">
    <property type="component" value="Unassembled WGS sequence"/>
</dbReference>
<accession>A0A318RLH3</accession>
<sequence length="58" mass="6394">MNARTHPSPRQLRLCETEDSPAFAGLPADPDASEFWNPGSESAVSMARPDRWLWIPAG</sequence>
<dbReference type="AlphaFoldDB" id="A0A318RLH3"/>
<dbReference type="RefSeq" id="WP_158539991.1">
    <property type="nucleotide sequence ID" value="NZ_QJSP01000011.1"/>
</dbReference>
<name>A0A318RLH3_WILLI</name>
<comment type="caution">
    <text evidence="1">The sequence shown here is derived from an EMBL/GenBank/DDBJ whole genome shotgun (WGS) entry which is preliminary data.</text>
</comment>
<dbReference type="EMBL" id="QJSP01000011">
    <property type="protein sequence ID" value="PYE15123.1"/>
    <property type="molecule type" value="Genomic_DNA"/>
</dbReference>
<evidence type="ECO:0000313" key="2">
    <source>
        <dbReference type="Proteomes" id="UP000247591"/>
    </source>
</evidence>
<keyword evidence="2" id="KW-1185">Reference proteome</keyword>
<organism evidence="1 2">
    <name type="scientific">Williamsia limnetica</name>
    <dbReference type="NCBI Taxonomy" id="882452"/>
    <lineage>
        <taxon>Bacteria</taxon>
        <taxon>Bacillati</taxon>
        <taxon>Actinomycetota</taxon>
        <taxon>Actinomycetes</taxon>
        <taxon>Mycobacteriales</taxon>
        <taxon>Nocardiaceae</taxon>
        <taxon>Williamsia</taxon>
    </lineage>
</organism>
<reference evidence="1 2" key="1">
    <citation type="submission" date="2018-06" db="EMBL/GenBank/DDBJ databases">
        <title>Genomic Encyclopedia of Type Strains, Phase IV (KMG-IV): sequencing the most valuable type-strain genomes for metagenomic binning, comparative biology and taxonomic classification.</title>
        <authorList>
            <person name="Goeker M."/>
        </authorList>
    </citation>
    <scope>NUCLEOTIDE SEQUENCE [LARGE SCALE GENOMIC DNA]</scope>
    <source>
        <strain evidence="1 2">DSM 45521</strain>
    </source>
</reference>
<gene>
    <name evidence="1" type="ORF">DFR67_111199</name>
</gene>
<evidence type="ECO:0000313" key="1">
    <source>
        <dbReference type="EMBL" id="PYE15123.1"/>
    </source>
</evidence>